<feature type="domain" description="Aminotransferase class I/classII large" evidence="6">
    <location>
        <begin position="47"/>
        <end position="396"/>
    </location>
</feature>
<dbReference type="InterPro" id="IPR051798">
    <property type="entry name" value="Class-II_PLP-Dep_Aminotrans"/>
</dbReference>
<dbReference type="InterPro" id="IPR015421">
    <property type="entry name" value="PyrdxlP-dep_Trfase_major"/>
</dbReference>
<dbReference type="RefSeq" id="WP_015515034.1">
    <property type="nucleotide sequence ID" value="NC_021009.1"/>
</dbReference>
<evidence type="ECO:0000313" key="7">
    <source>
        <dbReference type="EMBL" id="CBK81507.1"/>
    </source>
</evidence>
<dbReference type="Gene3D" id="3.90.1150.10">
    <property type="entry name" value="Aspartate Aminotransferase, domain 1"/>
    <property type="match status" value="1"/>
</dbReference>
<keyword evidence="7" id="KW-0808">Transferase</keyword>
<dbReference type="InterPro" id="IPR004839">
    <property type="entry name" value="Aminotransferase_I/II_large"/>
</dbReference>
<dbReference type="GO" id="GO:0008483">
    <property type="term" value="F:transaminase activity"/>
    <property type="evidence" value="ECO:0007669"/>
    <property type="project" value="UniProtKB-KW"/>
</dbReference>
<comment type="similarity">
    <text evidence="5">Belongs to the class-II pyridoxal-phosphate-dependent aminotransferase family. MalY/PatB cystathionine beta-lyase subfamily.</text>
</comment>
<sequence length="402" mass="45773">MKYDFTSIIDRQGQDAMAVDGLGMYPGMSPSKPKGGFDFIPMWVADMNFPTVPTIPEAIIERAKHPAYGYFAPRDTYFDEIIKWHQKRNGVNGLKKEYIGYENGVLGGILSALQCLAAPGDAVLLHSPTYIGFTASLKNNGYKMIHSELKKDAEGIYRMDYEDMEAKIRKYHIHAAIMCSPHNPTGRVWEQWELEKAMAVYEQYAVTVISDEIWSDILLDGQKHIPTQQVNDYAREHTVALYAPSKTFNLAGLIGSYHIIYNEALRDRVEARGSKSHYNEMNVLSMHALIGAYKQEGYEWVDELCQVLTENVRFACDYIAAHFKGVTVSKPQGTYMLFLDCTQWCEDHGQSMDELLQAGWDVGVGWQDGRPFHGKHHIRMNLALPKCRVTEAFERLDRYVFG</sequence>
<dbReference type="Pfam" id="PF00155">
    <property type="entry name" value="Aminotran_1_2"/>
    <property type="match status" value="1"/>
</dbReference>
<keyword evidence="7" id="KW-0032">Aminotransferase</keyword>
<dbReference type="GO" id="GO:0047804">
    <property type="term" value="F:cysteine-S-conjugate beta-lyase activity"/>
    <property type="evidence" value="ECO:0007669"/>
    <property type="project" value="UniProtKB-EC"/>
</dbReference>
<dbReference type="EC" id="4.4.1.13" evidence="2"/>
<evidence type="ECO:0000256" key="2">
    <source>
        <dbReference type="ARBA" id="ARBA00012224"/>
    </source>
</evidence>
<reference evidence="7 8" key="1">
    <citation type="submission" date="2010-03" db="EMBL/GenBank/DDBJ databases">
        <title>The genome sequence of Coprococcus catus GD/7.</title>
        <authorList>
            <consortium name="metaHIT consortium -- http://www.metahit.eu/"/>
            <person name="Pajon A."/>
            <person name="Turner K."/>
            <person name="Parkhill J."/>
            <person name="Duncan S."/>
            <person name="Flint H."/>
        </authorList>
    </citation>
    <scope>NUCLEOTIDE SEQUENCE [LARGE SCALE GENOMIC DNA]</scope>
    <source>
        <strain evidence="7 8">GD/7</strain>
    </source>
</reference>
<evidence type="ECO:0000256" key="3">
    <source>
        <dbReference type="ARBA" id="ARBA00022898"/>
    </source>
</evidence>
<proteinExistence type="inferred from homology"/>
<dbReference type="CDD" id="cd00609">
    <property type="entry name" value="AAT_like"/>
    <property type="match status" value="1"/>
</dbReference>
<evidence type="ECO:0000256" key="4">
    <source>
        <dbReference type="ARBA" id="ARBA00023239"/>
    </source>
</evidence>
<dbReference type="STRING" id="717962.CC1_29210"/>
<evidence type="ECO:0000259" key="6">
    <source>
        <dbReference type="Pfam" id="PF00155"/>
    </source>
</evidence>
<reference evidence="7 8" key="2">
    <citation type="submission" date="2010-03" db="EMBL/GenBank/DDBJ databases">
        <authorList>
            <person name="Pajon A."/>
        </authorList>
    </citation>
    <scope>NUCLEOTIDE SEQUENCE [LARGE SCALE GENOMIC DNA]</scope>
    <source>
        <strain evidence="7 8">GD/7</strain>
    </source>
</reference>
<dbReference type="Gene3D" id="3.40.640.10">
    <property type="entry name" value="Type I PLP-dependent aspartate aminotransferase-like (Major domain)"/>
    <property type="match status" value="1"/>
</dbReference>
<dbReference type="SUPFAM" id="SSF53383">
    <property type="entry name" value="PLP-dependent transferases"/>
    <property type="match status" value="1"/>
</dbReference>
<dbReference type="Proteomes" id="UP000008798">
    <property type="component" value="Chromosome"/>
</dbReference>
<dbReference type="PANTHER" id="PTHR43525:SF1">
    <property type="entry name" value="PROTEIN MALY"/>
    <property type="match status" value="1"/>
</dbReference>
<evidence type="ECO:0000256" key="5">
    <source>
        <dbReference type="ARBA" id="ARBA00037974"/>
    </source>
</evidence>
<evidence type="ECO:0000256" key="1">
    <source>
        <dbReference type="ARBA" id="ARBA00001933"/>
    </source>
</evidence>
<name>D4JAY6_9FIRM</name>
<protein>
    <recommendedName>
        <fullName evidence="2">cysteine-S-conjugate beta-lyase</fullName>
        <ecNumber evidence="2">4.4.1.13</ecNumber>
    </recommendedName>
</protein>
<accession>D4JAY6</accession>
<keyword evidence="3" id="KW-0663">Pyridoxal phosphate</keyword>
<dbReference type="GO" id="GO:0030170">
    <property type="term" value="F:pyridoxal phosphate binding"/>
    <property type="evidence" value="ECO:0007669"/>
    <property type="project" value="InterPro"/>
</dbReference>
<dbReference type="AlphaFoldDB" id="D4JAY6"/>
<dbReference type="EMBL" id="FP929038">
    <property type="protein sequence ID" value="CBK81507.1"/>
    <property type="molecule type" value="Genomic_DNA"/>
</dbReference>
<dbReference type="PANTHER" id="PTHR43525">
    <property type="entry name" value="PROTEIN MALY"/>
    <property type="match status" value="1"/>
</dbReference>
<organism evidence="7 8">
    <name type="scientific">Coprococcus catus GD/7</name>
    <dbReference type="NCBI Taxonomy" id="717962"/>
    <lineage>
        <taxon>Bacteria</taxon>
        <taxon>Bacillati</taxon>
        <taxon>Bacillota</taxon>
        <taxon>Clostridia</taxon>
        <taxon>Lachnospirales</taxon>
        <taxon>Lachnospiraceae</taxon>
        <taxon>Coprococcus</taxon>
    </lineage>
</organism>
<comment type="cofactor">
    <cofactor evidence="1">
        <name>pyridoxal 5'-phosphate</name>
        <dbReference type="ChEBI" id="CHEBI:597326"/>
    </cofactor>
</comment>
<dbReference type="KEGG" id="cct:CC1_29210"/>
<dbReference type="PATRIC" id="fig|717962.3.peg.2806"/>
<keyword evidence="4" id="KW-0456">Lyase</keyword>
<dbReference type="HOGENOM" id="CLU_017584_15_0_9"/>
<dbReference type="InterPro" id="IPR015422">
    <property type="entry name" value="PyrdxlP-dep_Trfase_small"/>
</dbReference>
<gene>
    <name evidence="7" type="ORF">CC1_29210</name>
</gene>
<evidence type="ECO:0000313" key="8">
    <source>
        <dbReference type="Proteomes" id="UP000008798"/>
    </source>
</evidence>
<dbReference type="InterPro" id="IPR015424">
    <property type="entry name" value="PyrdxlP-dep_Trfase"/>
</dbReference>